<dbReference type="AlphaFoldDB" id="A0A5Q0GYV1"/>
<feature type="compositionally biased region" description="Basic and acidic residues" evidence="1">
    <location>
        <begin position="1"/>
        <end position="28"/>
    </location>
</feature>
<evidence type="ECO:0000313" key="3">
    <source>
        <dbReference type="Proteomes" id="UP000325787"/>
    </source>
</evidence>
<dbReference type="Proteomes" id="UP000325787">
    <property type="component" value="Chromosome"/>
</dbReference>
<dbReference type="EMBL" id="CP034550">
    <property type="protein sequence ID" value="QFZ18704.1"/>
    <property type="molecule type" value="Genomic_DNA"/>
</dbReference>
<dbReference type="KEGG" id="ssyi:EKG83_15655"/>
<reference evidence="3" key="1">
    <citation type="journal article" date="2021" name="Curr. Microbiol.">
        <title>Complete genome of nocamycin-producing strain Saccharothrix syringae NRRL B-16468 reveals the biosynthetic potential for secondary metabolites.</title>
        <authorList>
            <person name="Mo X."/>
            <person name="Yang S."/>
        </authorList>
    </citation>
    <scope>NUCLEOTIDE SEQUENCE [LARGE SCALE GENOMIC DNA]</scope>
    <source>
        <strain evidence="3">ATCC 51364 / DSM 43886 / JCM 6844 / KCTC 9398 / NBRC 14523 / NRRL B-16468 / INA 2240</strain>
    </source>
</reference>
<evidence type="ECO:0000313" key="2">
    <source>
        <dbReference type="EMBL" id="QFZ18704.1"/>
    </source>
</evidence>
<proteinExistence type="predicted"/>
<organism evidence="2 3">
    <name type="scientific">Saccharothrix syringae</name>
    <name type="common">Nocardiopsis syringae</name>
    <dbReference type="NCBI Taxonomy" id="103733"/>
    <lineage>
        <taxon>Bacteria</taxon>
        <taxon>Bacillati</taxon>
        <taxon>Actinomycetota</taxon>
        <taxon>Actinomycetes</taxon>
        <taxon>Pseudonocardiales</taxon>
        <taxon>Pseudonocardiaceae</taxon>
        <taxon>Saccharothrix</taxon>
    </lineage>
</organism>
<dbReference type="OrthoDB" id="9153660at2"/>
<gene>
    <name evidence="2" type="ORF">EKG83_15655</name>
</gene>
<feature type="compositionally biased region" description="Basic and acidic residues" evidence="1">
    <location>
        <begin position="381"/>
        <end position="392"/>
    </location>
</feature>
<feature type="region of interest" description="Disordered" evidence="1">
    <location>
        <begin position="1"/>
        <end position="32"/>
    </location>
</feature>
<dbReference type="RefSeq" id="WP_033431260.1">
    <property type="nucleotide sequence ID" value="NZ_CP034550.1"/>
</dbReference>
<protein>
    <submittedName>
        <fullName evidence="2">Uncharacterized protein</fullName>
    </submittedName>
</protein>
<evidence type="ECO:0000256" key="1">
    <source>
        <dbReference type="SAM" id="MobiDB-lite"/>
    </source>
</evidence>
<keyword evidence="3" id="KW-1185">Reference proteome</keyword>
<feature type="region of interest" description="Disordered" evidence="1">
    <location>
        <begin position="368"/>
        <end position="392"/>
    </location>
</feature>
<feature type="region of interest" description="Disordered" evidence="1">
    <location>
        <begin position="224"/>
        <end position="261"/>
    </location>
</feature>
<accession>A0A5Q0GYV1</accession>
<sequence>MHDHDEKRERDRDAAVLHLDERPRDLPSPHDLASPREALALQRLVGNAATSRLITGRAGAGGATVQRATAGEAMDLDESDYEDDGFLAAVDSLEQQKYDEIVQGVYRELAGRSDWQVNWTADRPGRRKRFTARKLDASGRTPAVRPHAMEGQERSLTWLAGVVKGFLEAGGKNPVEVQCAVHGGEFLIACNDVAANTALGQAFARQGNDLRGYLKALARGFGSELRRGGAPTRPSDDPATRSAEHARLTAHSAKAESALGDEGEQYGDVLTAIATKVRVPDDATPEVHAEQRIMTLTGGVPPTMIGGTRRPCLTCYLGLHPEGTTATRPGHLYSVELMKNVDVFRETAESVLRNLFGKMERAGVTATYRTAVPGHHGPHGGTERYGSESERE</sequence>
<name>A0A5Q0GYV1_SACSY</name>
<feature type="compositionally biased region" description="Basic and acidic residues" evidence="1">
    <location>
        <begin position="234"/>
        <end position="247"/>
    </location>
</feature>